<feature type="compositionally biased region" description="Basic and acidic residues" evidence="1">
    <location>
        <begin position="99"/>
        <end position="127"/>
    </location>
</feature>
<comment type="caution">
    <text evidence="2">The sequence shown here is derived from an EMBL/GenBank/DDBJ whole genome shotgun (WGS) entry which is preliminary data.</text>
</comment>
<feature type="compositionally biased region" description="Low complexity" evidence="1">
    <location>
        <begin position="146"/>
        <end position="155"/>
    </location>
</feature>
<name>A0AAV5A2P7_9AGAM</name>
<sequence length="364" mass="40413">MTPHFTLKRKYFVISESTANDTGVVENVLDSPTKQMRMECPINDEHPINTSIRESCPISTNLDKEEENEVLVILIPRDEDTTAAGEVEKEAETAFTTDSESKDLHLSHVHNDNDSEGKESPDERTETAESEGISALLPYPNEFYCGSGSPSSSRSPSPPIIFLIPFQSQAGPSDLSNIHQDQQQEDSATPQLVPETMPLPISSHFNPPRPSSPHSASVFEALQTLSRKYRPSPSPSRRSLYAIEPSEFLDEPEDINGDEDEDFDLIRAMIDRSASTPADVPDAGDHQPQYPIYIEEIDLPWFEGTTITHDEDGDGVAVESQTILTRIQGEEEEDPEARLKRLVREGEMESDDGTQDVIEVAASF</sequence>
<dbReference type="Proteomes" id="UP001050691">
    <property type="component" value="Unassembled WGS sequence"/>
</dbReference>
<evidence type="ECO:0000313" key="3">
    <source>
        <dbReference type="Proteomes" id="UP001050691"/>
    </source>
</evidence>
<feature type="region of interest" description="Disordered" evidence="1">
    <location>
        <begin position="81"/>
        <end position="216"/>
    </location>
</feature>
<reference evidence="2" key="1">
    <citation type="submission" date="2021-10" db="EMBL/GenBank/DDBJ databases">
        <title>De novo Genome Assembly of Clathrus columnatus (Basidiomycota, Fungi) Using Illumina and Nanopore Sequence Data.</title>
        <authorList>
            <person name="Ogiso-Tanaka E."/>
            <person name="Itagaki H."/>
            <person name="Hosoya T."/>
            <person name="Hosaka K."/>
        </authorList>
    </citation>
    <scope>NUCLEOTIDE SEQUENCE</scope>
    <source>
        <strain evidence="2">MO-923</strain>
    </source>
</reference>
<accession>A0AAV5A2P7</accession>
<dbReference type="AlphaFoldDB" id="A0AAV5A2P7"/>
<feature type="compositionally biased region" description="Basic and acidic residues" evidence="1">
    <location>
        <begin position="81"/>
        <end position="92"/>
    </location>
</feature>
<dbReference type="EMBL" id="BPWL01000003">
    <property type="protein sequence ID" value="GJJ08941.1"/>
    <property type="molecule type" value="Genomic_DNA"/>
</dbReference>
<evidence type="ECO:0000313" key="2">
    <source>
        <dbReference type="EMBL" id="GJJ08941.1"/>
    </source>
</evidence>
<feature type="compositionally biased region" description="Polar residues" evidence="1">
    <location>
        <begin position="166"/>
        <end position="190"/>
    </location>
</feature>
<keyword evidence="3" id="KW-1185">Reference proteome</keyword>
<gene>
    <name evidence="2" type="ORF">Clacol_003161</name>
</gene>
<evidence type="ECO:0000256" key="1">
    <source>
        <dbReference type="SAM" id="MobiDB-lite"/>
    </source>
</evidence>
<organism evidence="2 3">
    <name type="scientific">Clathrus columnatus</name>
    <dbReference type="NCBI Taxonomy" id="1419009"/>
    <lineage>
        <taxon>Eukaryota</taxon>
        <taxon>Fungi</taxon>
        <taxon>Dikarya</taxon>
        <taxon>Basidiomycota</taxon>
        <taxon>Agaricomycotina</taxon>
        <taxon>Agaricomycetes</taxon>
        <taxon>Phallomycetidae</taxon>
        <taxon>Phallales</taxon>
        <taxon>Clathraceae</taxon>
        <taxon>Clathrus</taxon>
    </lineage>
</organism>
<protein>
    <submittedName>
        <fullName evidence="2">Uncharacterized protein</fullName>
    </submittedName>
</protein>
<proteinExistence type="predicted"/>